<dbReference type="EC" id="3.1.3.16" evidence="3"/>
<dbReference type="GO" id="GO:0046872">
    <property type="term" value="F:metal ion binding"/>
    <property type="evidence" value="ECO:0007669"/>
    <property type="project" value="UniProtKB-KW"/>
</dbReference>
<name>A0A9Q1RU95_9SOLA</name>
<keyword evidence="4" id="KW-0479">Metal-binding</keyword>
<dbReference type="InterPro" id="IPR001932">
    <property type="entry name" value="PPM-type_phosphatase-like_dom"/>
</dbReference>
<evidence type="ECO:0000256" key="2">
    <source>
        <dbReference type="ARBA" id="ARBA00001946"/>
    </source>
</evidence>
<dbReference type="AlphaFoldDB" id="A0A9Q1RU95"/>
<dbReference type="SUPFAM" id="SSF81606">
    <property type="entry name" value="PP2C-like"/>
    <property type="match status" value="1"/>
</dbReference>
<dbReference type="InterPro" id="IPR000222">
    <property type="entry name" value="PP2C_BS"/>
</dbReference>
<dbReference type="PANTHER" id="PTHR13832:SF165">
    <property type="entry name" value="PROTEIN PHOSPHATASE 2C 49-RELATED"/>
    <property type="match status" value="1"/>
</dbReference>
<evidence type="ECO:0000256" key="5">
    <source>
        <dbReference type="ARBA" id="ARBA00022801"/>
    </source>
</evidence>
<dbReference type="PANTHER" id="PTHR13832">
    <property type="entry name" value="PROTEIN PHOSPHATASE 2C"/>
    <property type="match status" value="1"/>
</dbReference>
<dbReference type="Proteomes" id="UP001152561">
    <property type="component" value="Unassembled WGS sequence"/>
</dbReference>
<keyword evidence="8" id="KW-0464">Manganese</keyword>
<accession>A0A9Q1RU95</accession>
<comment type="cofactor">
    <cofactor evidence="1">
        <name>Mn(2+)</name>
        <dbReference type="ChEBI" id="CHEBI:29035"/>
    </cofactor>
</comment>
<evidence type="ECO:0000256" key="3">
    <source>
        <dbReference type="ARBA" id="ARBA00013081"/>
    </source>
</evidence>
<dbReference type="Gene3D" id="3.60.40.10">
    <property type="entry name" value="PPM-type phosphatase domain"/>
    <property type="match status" value="1"/>
</dbReference>
<keyword evidence="7 9" id="KW-0904">Protein phosphatase</keyword>
<evidence type="ECO:0000256" key="6">
    <source>
        <dbReference type="ARBA" id="ARBA00022842"/>
    </source>
</evidence>
<feature type="domain" description="PPM-type phosphatase" evidence="10">
    <location>
        <begin position="17"/>
        <end position="220"/>
    </location>
</feature>
<dbReference type="GO" id="GO:0004722">
    <property type="term" value="F:protein serine/threonine phosphatase activity"/>
    <property type="evidence" value="ECO:0007669"/>
    <property type="project" value="UniProtKB-EC"/>
</dbReference>
<dbReference type="InterPro" id="IPR015655">
    <property type="entry name" value="PP2C"/>
</dbReference>
<dbReference type="CDD" id="cd00143">
    <property type="entry name" value="PP2Cc"/>
    <property type="match status" value="1"/>
</dbReference>
<dbReference type="InterPro" id="IPR036457">
    <property type="entry name" value="PPM-type-like_dom_sf"/>
</dbReference>
<comment type="similarity">
    <text evidence="9">Belongs to the PP2C family.</text>
</comment>
<evidence type="ECO:0000256" key="4">
    <source>
        <dbReference type="ARBA" id="ARBA00022723"/>
    </source>
</evidence>
<evidence type="ECO:0000313" key="12">
    <source>
        <dbReference type="Proteomes" id="UP001152561"/>
    </source>
</evidence>
<organism evidence="11 12">
    <name type="scientific">Anisodus acutangulus</name>
    <dbReference type="NCBI Taxonomy" id="402998"/>
    <lineage>
        <taxon>Eukaryota</taxon>
        <taxon>Viridiplantae</taxon>
        <taxon>Streptophyta</taxon>
        <taxon>Embryophyta</taxon>
        <taxon>Tracheophyta</taxon>
        <taxon>Spermatophyta</taxon>
        <taxon>Magnoliopsida</taxon>
        <taxon>eudicotyledons</taxon>
        <taxon>Gunneridae</taxon>
        <taxon>Pentapetalae</taxon>
        <taxon>asterids</taxon>
        <taxon>lamiids</taxon>
        <taxon>Solanales</taxon>
        <taxon>Solanaceae</taxon>
        <taxon>Solanoideae</taxon>
        <taxon>Hyoscyameae</taxon>
        <taxon>Anisodus</taxon>
    </lineage>
</organism>
<dbReference type="OrthoDB" id="10264738at2759"/>
<sequence length="220" mass="23834">MGAEAEVMVQLQHTIPVLDVPSVVLIWMSNPQRQQFCNSLLAFAQKPSAFYGVFDGHGGLEAAAYVRKNVLRLFFRDTNFPETSEVDDAFLEGVESSLRKGFLLADLALADDCNVSSSSGTTALTALVLGRLLMVANAGDCRAVLCRNGDAIDMSQDHRPSYPSEKRRVEDLGGFIDDGYMNGILSVTRALGDWDMKLSRGSASPDCRARISTDCSDGGE</sequence>
<keyword evidence="12" id="KW-1185">Reference proteome</keyword>
<evidence type="ECO:0000259" key="10">
    <source>
        <dbReference type="PROSITE" id="PS51746"/>
    </source>
</evidence>
<dbReference type="PROSITE" id="PS51746">
    <property type="entry name" value="PPM_2"/>
    <property type="match status" value="1"/>
</dbReference>
<reference evidence="12" key="1">
    <citation type="journal article" date="2023" name="Proc. Natl. Acad. Sci. U.S.A.">
        <title>Genomic and structural basis for evolution of tropane alkaloid biosynthesis.</title>
        <authorList>
            <person name="Wanga Y.-J."/>
            <person name="Taina T."/>
            <person name="Yua J.-Y."/>
            <person name="Lia J."/>
            <person name="Xua B."/>
            <person name="Chenc J."/>
            <person name="D'Auriad J.C."/>
            <person name="Huanga J.-P."/>
            <person name="Huanga S.-X."/>
        </authorList>
    </citation>
    <scope>NUCLEOTIDE SEQUENCE [LARGE SCALE GENOMIC DNA]</scope>
    <source>
        <strain evidence="12">cv. KIB-2019</strain>
    </source>
</reference>
<gene>
    <name evidence="11" type="ORF">K7X08_010178</name>
</gene>
<dbReference type="EMBL" id="JAJAGQ010000001">
    <property type="protein sequence ID" value="KAJ8573667.1"/>
    <property type="molecule type" value="Genomic_DNA"/>
</dbReference>
<evidence type="ECO:0000256" key="9">
    <source>
        <dbReference type="RuleBase" id="RU003465"/>
    </source>
</evidence>
<keyword evidence="6" id="KW-0460">Magnesium</keyword>
<keyword evidence="5 9" id="KW-0378">Hydrolase</keyword>
<dbReference type="PROSITE" id="PS01032">
    <property type="entry name" value="PPM_1"/>
    <property type="match status" value="1"/>
</dbReference>
<evidence type="ECO:0000256" key="7">
    <source>
        <dbReference type="ARBA" id="ARBA00022912"/>
    </source>
</evidence>
<evidence type="ECO:0000256" key="8">
    <source>
        <dbReference type="ARBA" id="ARBA00023211"/>
    </source>
</evidence>
<protein>
    <recommendedName>
        <fullName evidence="3">protein-serine/threonine phosphatase</fullName>
        <ecNumber evidence="3">3.1.3.16</ecNumber>
    </recommendedName>
</protein>
<evidence type="ECO:0000313" key="11">
    <source>
        <dbReference type="EMBL" id="KAJ8573667.1"/>
    </source>
</evidence>
<dbReference type="Pfam" id="PF00481">
    <property type="entry name" value="PP2C"/>
    <property type="match status" value="1"/>
</dbReference>
<dbReference type="SMART" id="SM00332">
    <property type="entry name" value="PP2Cc"/>
    <property type="match status" value="1"/>
</dbReference>
<comment type="cofactor">
    <cofactor evidence="2">
        <name>Mg(2+)</name>
        <dbReference type="ChEBI" id="CHEBI:18420"/>
    </cofactor>
</comment>
<proteinExistence type="inferred from homology"/>
<evidence type="ECO:0000256" key="1">
    <source>
        <dbReference type="ARBA" id="ARBA00001936"/>
    </source>
</evidence>
<comment type="caution">
    <text evidence="11">The sequence shown here is derived from an EMBL/GenBank/DDBJ whole genome shotgun (WGS) entry which is preliminary data.</text>
</comment>